<proteinExistence type="predicted"/>
<evidence type="ECO:0000313" key="1">
    <source>
        <dbReference type="Proteomes" id="UP000887574"/>
    </source>
</evidence>
<organism evidence="1 2">
    <name type="scientific">Ditylenchus dipsaci</name>
    <dbReference type="NCBI Taxonomy" id="166011"/>
    <lineage>
        <taxon>Eukaryota</taxon>
        <taxon>Metazoa</taxon>
        <taxon>Ecdysozoa</taxon>
        <taxon>Nematoda</taxon>
        <taxon>Chromadorea</taxon>
        <taxon>Rhabditida</taxon>
        <taxon>Tylenchina</taxon>
        <taxon>Tylenchomorpha</taxon>
        <taxon>Sphaerularioidea</taxon>
        <taxon>Anguinidae</taxon>
        <taxon>Anguininae</taxon>
        <taxon>Ditylenchus</taxon>
    </lineage>
</organism>
<dbReference type="WBParaSite" id="jg9009">
    <property type="protein sequence ID" value="jg9009"/>
    <property type="gene ID" value="jg9009"/>
</dbReference>
<accession>A0A915ESG2</accession>
<protein>
    <submittedName>
        <fullName evidence="2">Uncharacterized protein</fullName>
    </submittedName>
</protein>
<sequence length="69" mass="7572">MTVIVLLDTAATTCLNLASAFHKGSEEAGSPNSPRRTKDLEIKISETHVFFFVKINDHTDIIKQNNANG</sequence>
<keyword evidence="1" id="KW-1185">Reference proteome</keyword>
<name>A0A915ESG2_9BILA</name>
<dbReference type="AlphaFoldDB" id="A0A915ESG2"/>
<reference evidence="2" key="1">
    <citation type="submission" date="2022-11" db="UniProtKB">
        <authorList>
            <consortium name="WormBaseParasite"/>
        </authorList>
    </citation>
    <scope>IDENTIFICATION</scope>
</reference>
<evidence type="ECO:0000313" key="2">
    <source>
        <dbReference type="WBParaSite" id="jg9009"/>
    </source>
</evidence>
<dbReference type="Proteomes" id="UP000887574">
    <property type="component" value="Unplaced"/>
</dbReference>